<dbReference type="AlphaFoldDB" id="A0A4U0S2D0"/>
<dbReference type="EMBL" id="SUMC01000059">
    <property type="protein sequence ID" value="TKA02982.1"/>
    <property type="molecule type" value="Genomic_DNA"/>
</dbReference>
<dbReference type="OrthoDB" id="5146801at2"/>
<evidence type="ECO:0000313" key="3">
    <source>
        <dbReference type="Proteomes" id="UP000305778"/>
    </source>
</evidence>
<organism evidence="2 3">
    <name type="scientific">Actinacidiphila oryziradicis</name>
    <dbReference type="NCBI Taxonomy" id="2571141"/>
    <lineage>
        <taxon>Bacteria</taxon>
        <taxon>Bacillati</taxon>
        <taxon>Actinomycetota</taxon>
        <taxon>Actinomycetes</taxon>
        <taxon>Kitasatosporales</taxon>
        <taxon>Streptomycetaceae</taxon>
        <taxon>Actinacidiphila</taxon>
    </lineage>
</organism>
<name>A0A4U0S2D0_9ACTN</name>
<keyword evidence="1" id="KW-1133">Transmembrane helix</keyword>
<evidence type="ECO:0000313" key="2">
    <source>
        <dbReference type="EMBL" id="TKA02982.1"/>
    </source>
</evidence>
<comment type="caution">
    <text evidence="2">The sequence shown here is derived from an EMBL/GenBank/DDBJ whole genome shotgun (WGS) entry which is preliminary data.</text>
</comment>
<dbReference type="Proteomes" id="UP000305778">
    <property type="component" value="Unassembled WGS sequence"/>
</dbReference>
<dbReference type="InterPro" id="IPR025339">
    <property type="entry name" value="DUF4245"/>
</dbReference>
<keyword evidence="1" id="KW-0472">Membrane</keyword>
<accession>A0A4U0S2D0</accession>
<evidence type="ECO:0000256" key="1">
    <source>
        <dbReference type="SAM" id="Phobius"/>
    </source>
</evidence>
<keyword evidence="1" id="KW-0812">Transmembrane</keyword>
<protein>
    <submittedName>
        <fullName evidence="2">DUF4245 domain-containing protein</fullName>
    </submittedName>
</protein>
<reference evidence="2 3" key="1">
    <citation type="submission" date="2019-04" db="EMBL/GenBank/DDBJ databases">
        <title>Streptomyces oryziradicis sp. nov., a novel actinomycete isolated from rhizosphere soil of rice (Oryza sativa L.).</title>
        <authorList>
            <person name="Li C."/>
        </authorList>
    </citation>
    <scope>NUCLEOTIDE SEQUENCE [LARGE SCALE GENOMIC DNA]</scope>
    <source>
        <strain evidence="2 3">NEAU-C40</strain>
    </source>
</reference>
<sequence length="182" mass="19892">MGDHGVVANKRGRQTVWDMVLSMAAIGVVVAVIYLFVPHDENHDPVRTVSYTVELDQARRDAPFKVAGPVGLAKGWRASSVTYNSADPKNVQWHLGFVDPQNQYAAVEQSNAPAATFIAQKSYDARRNGTRVIAGERWLQYYGTKYDALVREESGVTTIVTGTSSPARLTQLAAALEERGGK</sequence>
<feature type="transmembrane region" description="Helical" evidence="1">
    <location>
        <begin position="20"/>
        <end position="37"/>
    </location>
</feature>
<keyword evidence="3" id="KW-1185">Reference proteome</keyword>
<gene>
    <name evidence="2" type="ORF">FCI23_37705</name>
</gene>
<dbReference type="Pfam" id="PF14030">
    <property type="entry name" value="DUF4245"/>
    <property type="match status" value="1"/>
</dbReference>
<proteinExistence type="predicted"/>